<proteinExistence type="predicted"/>
<dbReference type="KEGG" id="dfl:DFE_2033"/>
<dbReference type="RefSeq" id="WP_126379130.1">
    <property type="nucleotide sequence ID" value="NZ_AP017378.1"/>
</dbReference>
<gene>
    <name evidence="1" type="ORF">DFE_2033</name>
</gene>
<sequence>MSANIETKQHKIKGLIVANPEQWLSVGAAGASEQGKNIFAPRVENAPEPMNRGEIPAREPDEQWVVQRLVEVVERCMQSAQAPASSGQAAGEWKFDTAGAIRGLTLLGKNLGMFSERVEHQVNVHEDALDELA</sequence>
<dbReference type="OrthoDB" id="7358785at2"/>
<dbReference type="AlphaFoldDB" id="A0A2Z6AZS8"/>
<keyword evidence="2" id="KW-1185">Reference proteome</keyword>
<protein>
    <submittedName>
        <fullName evidence="1">Putative terminase small subunit</fullName>
    </submittedName>
</protein>
<evidence type="ECO:0000313" key="2">
    <source>
        <dbReference type="Proteomes" id="UP000269883"/>
    </source>
</evidence>
<evidence type="ECO:0000313" key="1">
    <source>
        <dbReference type="EMBL" id="BBD08759.1"/>
    </source>
</evidence>
<accession>A0A2Z6AZS8</accession>
<reference evidence="1 2" key="1">
    <citation type="journal article" date="2018" name="Sci. Adv.">
        <title>Multi-heme cytochromes provide a pathway for survival in energy-limited environments.</title>
        <authorList>
            <person name="Deng X."/>
            <person name="Dohmae N."/>
            <person name="Nealson K.H."/>
            <person name="Hashimoto K."/>
            <person name="Okamoto A."/>
        </authorList>
    </citation>
    <scope>NUCLEOTIDE SEQUENCE [LARGE SCALE GENOMIC DNA]</scope>
    <source>
        <strain evidence="1 2">IS5</strain>
    </source>
</reference>
<dbReference type="EMBL" id="AP017378">
    <property type="protein sequence ID" value="BBD08759.1"/>
    <property type="molecule type" value="Genomic_DNA"/>
</dbReference>
<organism evidence="1 2">
    <name type="scientific">Desulfovibrio ferrophilus</name>
    <dbReference type="NCBI Taxonomy" id="241368"/>
    <lineage>
        <taxon>Bacteria</taxon>
        <taxon>Pseudomonadati</taxon>
        <taxon>Thermodesulfobacteriota</taxon>
        <taxon>Desulfovibrionia</taxon>
        <taxon>Desulfovibrionales</taxon>
        <taxon>Desulfovibrionaceae</taxon>
        <taxon>Desulfovibrio</taxon>
    </lineage>
</organism>
<dbReference type="Proteomes" id="UP000269883">
    <property type="component" value="Chromosome"/>
</dbReference>
<name>A0A2Z6AZS8_9BACT</name>